<comment type="similarity">
    <text evidence="2">Belongs to the ATP-dependent AMP-binding enzyme family.</text>
</comment>
<keyword evidence="7" id="KW-1185">Reference proteome</keyword>
<dbReference type="Gene3D" id="3.40.50.12780">
    <property type="entry name" value="N-terminal domain of ligase-like"/>
    <property type="match status" value="1"/>
</dbReference>
<dbReference type="GO" id="GO:0016405">
    <property type="term" value="F:CoA-ligase activity"/>
    <property type="evidence" value="ECO:0007669"/>
    <property type="project" value="TreeGrafter"/>
</dbReference>
<gene>
    <name evidence="6" type="primary">Acey_s0227.g2815</name>
    <name evidence="6" type="ORF">Y032_0227g2815</name>
</gene>
<dbReference type="OrthoDB" id="10253869at2759"/>
<evidence type="ECO:0000256" key="3">
    <source>
        <dbReference type="ARBA" id="ARBA00023140"/>
    </source>
</evidence>
<dbReference type="InterPro" id="IPR025110">
    <property type="entry name" value="AMP-bd_C"/>
</dbReference>
<dbReference type="CDD" id="cd05911">
    <property type="entry name" value="Firefly_Luc_like"/>
    <property type="match status" value="1"/>
</dbReference>
<protein>
    <recommendedName>
        <fullName evidence="8">AMP-binding enzyme</fullName>
    </recommendedName>
</protein>
<dbReference type="GO" id="GO:0005777">
    <property type="term" value="C:peroxisome"/>
    <property type="evidence" value="ECO:0007669"/>
    <property type="project" value="UniProtKB-SubCell"/>
</dbReference>
<dbReference type="InterPro" id="IPR020845">
    <property type="entry name" value="AMP-binding_CS"/>
</dbReference>
<comment type="subcellular location">
    <subcellularLocation>
        <location evidence="1">Peroxisome</location>
    </subcellularLocation>
</comment>
<evidence type="ECO:0000256" key="1">
    <source>
        <dbReference type="ARBA" id="ARBA00004275"/>
    </source>
</evidence>
<dbReference type="STRING" id="53326.A0A016SGI8"/>
<accession>A0A016SGI8</accession>
<dbReference type="PANTHER" id="PTHR24096">
    <property type="entry name" value="LONG-CHAIN-FATTY-ACID--COA LIGASE"/>
    <property type="match status" value="1"/>
</dbReference>
<dbReference type="SUPFAM" id="SSF56801">
    <property type="entry name" value="Acetyl-CoA synthetase-like"/>
    <property type="match status" value="1"/>
</dbReference>
<dbReference type="Pfam" id="PF00501">
    <property type="entry name" value="AMP-binding"/>
    <property type="match status" value="1"/>
</dbReference>
<sequence>MIESDYPPTPLVNEPYHEIVLRAIKRQIDTGKNKIAFIKGERLNEVVTYRQVYDNAYSIAAFLYSRGFGKDVACAVIPNLWQYSAFFLGVALRGGAISGASAMFTDYELQRQFVDSGAKVVLTSEEYLEKVLKAVKQSPKVELVIYIPKSEDHPVPDGVVSWNEVVKARYSSSIPKPNIDLDNDIIILPYSSGTTGAPKGVMLSHRNFAMMIGIYKQHESTNIVPLLSDDWDYEKEKFMLFLPFYHVYGFGLVNLSLLQGSTGIIFTHFEPHTFCRAIQDYKVSFLPLVPPIMVFLAKHPICDEYDLSSIKLLVCGAAPAGKDICEELSRKYPNMKYIQQGYGMTECTMSSHLPDLKNSVPFGSVGKLASNMHMKIVDPSTGKEMPPGMSGEICIRGPTVMLGYLGKPDATKSTIINGWLHTGTVLFVVLGDIGYVDEYRNLFIVDRLKELIKVKGLQVAPAELEDLLLAHPLIRDAAVIGIPDKRAGELPRAFVVRASDSLTEEDVKLWIKDKVSPHKQLAGGVEFLREIPKSAAGKILRRVLRERVSSKL</sequence>
<dbReference type="AlphaFoldDB" id="A0A016SGI8"/>
<dbReference type="FunFam" id="3.30.300.30:FF:000007">
    <property type="entry name" value="4-coumarate--CoA ligase 2"/>
    <property type="match status" value="1"/>
</dbReference>
<feature type="domain" description="AMP-dependent synthetase/ligase" evidence="4">
    <location>
        <begin position="26"/>
        <end position="405"/>
    </location>
</feature>
<dbReference type="InterPro" id="IPR042099">
    <property type="entry name" value="ANL_N_sf"/>
</dbReference>
<evidence type="ECO:0000256" key="2">
    <source>
        <dbReference type="ARBA" id="ARBA00006432"/>
    </source>
</evidence>
<dbReference type="Proteomes" id="UP000024635">
    <property type="component" value="Unassembled WGS sequence"/>
</dbReference>
<evidence type="ECO:0000259" key="4">
    <source>
        <dbReference type="Pfam" id="PF00501"/>
    </source>
</evidence>
<dbReference type="PANTHER" id="PTHR24096:SF422">
    <property type="entry name" value="BCDNA.GH02901"/>
    <property type="match status" value="1"/>
</dbReference>
<name>A0A016SGI8_9BILA</name>
<evidence type="ECO:0000313" key="7">
    <source>
        <dbReference type="Proteomes" id="UP000024635"/>
    </source>
</evidence>
<evidence type="ECO:0000313" key="6">
    <source>
        <dbReference type="EMBL" id="EYB89828.1"/>
    </source>
</evidence>
<proteinExistence type="inferred from homology"/>
<feature type="domain" description="AMP-binding enzyme C-terminal" evidence="5">
    <location>
        <begin position="463"/>
        <end position="538"/>
    </location>
</feature>
<dbReference type="InterPro" id="IPR000873">
    <property type="entry name" value="AMP-dep_synth/lig_dom"/>
</dbReference>
<dbReference type="Gene3D" id="3.30.300.30">
    <property type="match status" value="1"/>
</dbReference>
<evidence type="ECO:0008006" key="8">
    <source>
        <dbReference type="Google" id="ProtNLM"/>
    </source>
</evidence>
<dbReference type="Pfam" id="PF13193">
    <property type="entry name" value="AMP-binding_C"/>
    <property type="match status" value="1"/>
</dbReference>
<comment type="caution">
    <text evidence="6">The sequence shown here is derived from an EMBL/GenBank/DDBJ whole genome shotgun (WGS) entry which is preliminary data.</text>
</comment>
<evidence type="ECO:0000259" key="5">
    <source>
        <dbReference type="Pfam" id="PF13193"/>
    </source>
</evidence>
<reference evidence="7" key="1">
    <citation type="journal article" date="2015" name="Nat. Genet.">
        <title>The genome and transcriptome of the zoonotic hookworm Ancylostoma ceylanicum identify infection-specific gene families.</title>
        <authorList>
            <person name="Schwarz E.M."/>
            <person name="Hu Y."/>
            <person name="Antoshechkin I."/>
            <person name="Miller M.M."/>
            <person name="Sternberg P.W."/>
            <person name="Aroian R.V."/>
        </authorList>
    </citation>
    <scope>NUCLEOTIDE SEQUENCE</scope>
    <source>
        <strain evidence="7">HY135</strain>
    </source>
</reference>
<dbReference type="InterPro" id="IPR045851">
    <property type="entry name" value="AMP-bd_C_sf"/>
</dbReference>
<dbReference type="EMBL" id="JARK01001563">
    <property type="protein sequence ID" value="EYB89828.1"/>
    <property type="molecule type" value="Genomic_DNA"/>
</dbReference>
<dbReference type="PROSITE" id="PS00455">
    <property type="entry name" value="AMP_BINDING"/>
    <property type="match status" value="1"/>
</dbReference>
<organism evidence="6 7">
    <name type="scientific">Ancylostoma ceylanicum</name>
    <dbReference type="NCBI Taxonomy" id="53326"/>
    <lineage>
        <taxon>Eukaryota</taxon>
        <taxon>Metazoa</taxon>
        <taxon>Ecdysozoa</taxon>
        <taxon>Nematoda</taxon>
        <taxon>Chromadorea</taxon>
        <taxon>Rhabditida</taxon>
        <taxon>Rhabditina</taxon>
        <taxon>Rhabditomorpha</taxon>
        <taxon>Strongyloidea</taxon>
        <taxon>Ancylostomatidae</taxon>
        <taxon>Ancylostomatinae</taxon>
        <taxon>Ancylostoma</taxon>
    </lineage>
</organism>
<keyword evidence="3" id="KW-0576">Peroxisome</keyword>